<proteinExistence type="inferred from homology"/>
<comment type="similarity">
    <text evidence="2 9">Belongs to the glycosyl hydrolase 28 family.</text>
</comment>
<feature type="active site" evidence="8">
    <location>
        <position position="241"/>
    </location>
</feature>
<evidence type="ECO:0000256" key="3">
    <source>
        <dbReference type="ARBA" id="ARBA00022512"/>
    </source>
</evidence>
<dbReference type="SUPFAM" id="SSF51126">
    <property type="entry name" value="Pectin lyase-like"/>
    <property type="match status" value="1"/>
</dbReference>
<name>A0A7J6WHJ3_THATH</name>
<dbReference type="Pfam" id="PF00295">
    <property type="entry name" value="Glyco_hydro_28"/>
    <property type="match status" value="1"/>
</dbReference>
<evidence type="ECO:0000313" key="11">
    <source>
        <dbReference type="EMBL" id="KAF5196368.1"/>
    </source>
</evidence>
<keyword evidence="7" id="KW-0961">Cell wall biogenesis/degradation</keyword>
<dbReference type="InterPro" id="IPR011050">
    <property type="entry name" value="Pectin_lyase_fold/virulence"/>
</dbReference>
<keyword evidence="5 9" id="KW-0378">Hydrolase</keyword>
<dbReference type="GO" id="GO:0004650">
    <property type="term" value="F:polygalacturonase activity"/>
    <property type="evidence" value="ECO:0007669"/>
    <property type="project" value="InterPro"/>
</dbReference>
<evidence type="ECO:0000256" key="2">
    <source>
        <dbReference type="ARBA" id="ARBA00008834"/>
    </source>
</evidence>
<keyword evidence="4" id="KW-0964">Secreted</keyword>
<feature type="chain" id="PRO_5029874763" evidence="10">
    <location>
        <begin position="24"/>
        <end position="392"/>
    </location>
</feature>
<evidence type="ECO:0000256" key="8">
    <source>
        <dbReference type="PROSITE-ProRule" id="PRU10052"/>
    </source>
</evidence>
<evidence type="ECO:0000256" key="6">
    <source>
        <dbReference type="ARBA" id="ARBA00023295"/>
    </source>
</evidence>
<evidence type="ECO:0000256" key="7">
    <source>
        <dbReference type="ARBA" id="ARBA00023316"/>
    </source>
</evidence>
<protein>
    <submittedName>
        <fullName evidence="11">Polygalacturonase-like</fullName>
    </submittedName>
</protein>
<evidence type="ECO:0000256" key="9">
    <source>
        <dbReference type="RuleBase" id="RU361169"/>
    </source>
</evidence>
<dbReference type="InterPro" id="IPR006626">
    <property type="entry name" value="PbH1"/>
</dbReference>
<evidence type="ECO:0000256" key="5">
    <source>
        <dbReference type="ARBA" id="ARBA00022801"/>
    </source>
</evidence>
<evidence type="ECO:0000256" key="1">
    <source>
        <dbReference type="ARBA" id="ARBA00004191"/>
    </source>
</evidence>
<feature type="signal peptide" evidence="10">
    <location>
        <begin position="1"/>
        <end position="23"/>
    </location>
</feature>
<keyword evidence="10" id="KW-0732">Signal</keyword>
<dbReference type="FunFam" id="2.160.20.10:FF:000016">
    <property type="entry name" value="Polygalacturonase 7"/>
    <property type="match status" value="1"/>
</dbReference>
<keyword evidence="12" id="KW-1185">Reference proteome</keyword>
<evidence type="ECO:0000256" key="4">
    <source>
        <dbReference type="ARBA" id="ARBA00022525"/>
    </source>
</evidence>
<dbReference type="Proteomes" id="UP000554482">
    <property type="component" value="Unassembled WGS sequence"/>
</dbReference>
<dbReference type="SMART" id="SM00710">
    <property type="entry name" value="PbH1"/>
    <property type="match status" value="5"/>
</dbReference>
<evidence type="ECO:0000256" key="10">
    <source>
        <dbReference type="SAM" id="SignalP"/>
    </source>
</evidence>
<keyword evidence="3" id="KW-0134">Cell wall</keyword>
<dbReference type="InterPro" id="IPR000743">
    <property type="entry name" value="Glyco_hydro_28"/>
</dbReference>
<sequence>MLKTKVYIFVLSILCLITDMSLAATAVFNVVKLGAKPDAKTDSTQAFVKAWNGACGSVNSAAIYVPSGRYLIKNLLFKGPCKNTNIIIRIDGTLVAPSNYNVIGNSENWVDFQWVTGVSIYGGTLDGKGTALWACKLAKKKCPEGATSLSFTNSKNIVINGLKSLNSQMFHIVINGCENVYIKGLMITASGNSPNTDGIHVQLSTGVTIMSSGIKTGDDCISIGPGTRNLWIEHIACGPGHGISIGSLAKDLDEQGVQNVTVKTVVFTGTQNGIRIKAWGRPSHGFVKGVLFQHVVMKNVQNPVVIDQNYCPRNEGCPNQVSGIKISQITYQDIQGTSATQVAVKFDCSNKNPCQGIKLENVKLTYRNQPAVSSCANADGSAHGVVEPAGCF</sequence>
<dbReference type="PANTHER" id="PTHR31375">
    <property type="match status" value="1"/>
</dbReference>
<dbReference type="EMBL" id="JABWDY010016081">
    <property type="protein sequence ID" value="KAF5196368.1"/>
    <property type="molecule type" value="Genomic_DNA"/>
</dbReference>
<comment type="subcellular location">
    <subcellularLocation>
        <location evidence="1">Secreted</location>
        <location evidence="1">Cell wall</location>
    </subcellularLocation>
</comment>
<dbReference type="GO" id="GO:0005975">
    <property type="term" value="P:carbohydrate metabolic process"/>
    <property type="evidence" value="ECO:0007669"/>
    <property type="project" value="InterPro"/>
</dbReference>
<dbReference type="GO" id="GO:0071555">
    <property type="term" value="P:cell wall organization"/>
    <property type="evidence" value="ECO:0007669"/>
    <property type="project" value="UniProtKB-KW"/>
</dbReference>
<reference evidence="11 12" key="1">
    <citation type="submission" date="2020-06" db="EMBL/GenBank/DDBJ databases">
        <title>Transcriptomic and genomic resources for Thalictrum thalictroides and T. hernandezii: Facilitating candidate gene discovery in an emerging model plant lineage.</title>
        <authorList>
            <person name="Arias T."/>
            <person name="Riano-Pachon D.M."/>
            <person name="Di Stilio V.S."/>
        </authorList>
    </citation>
    <scope>NUCLEOTIDE SEQUENCE [LARGE SCALE GENOMIC DNA]</scope>
    <source>
        <strain evidence="12">cv. WT478/WT964</strain>
        <tissue evidence="11">Leaves</tissue>
    </source>
</reference>
<dbReference type="PROSITE" id="PS00502">
    <property type="entry name" value="POLYGALACTURONASE"/>
    <property type="match status" value="1"/>
</dbReference>
<gene>
    <name evidence="11" type="ORF">FRX31_014048</name>
</gene>
<dbReference type="OrthoDB" id="187139at2759"/>
<dbReference type="Gene3D" id="2.160.20.10">
    <property type="entry name" value="Single-stranded right-handed beta-helix, Pectin lyase-like"/>
    <property type="match status" value="1"/>
</dbReference>
<keyword evidence="6 9" id="KW-0326">Glycosidase</keyword>
<accession>A0A7J6WHJ3</accession>
<comment type="caution">
    <text evidence="11">The sequence shown here is derived from an EMBL/GenBank/DDBJ whole genome shotgun (WGS) entry which is preliminary data.</text>
</comment>
<dbReference type="AlphaFoldDB" id="A0A7J6WHJ3"/>
<dbReference type="InterPro" id="IPR012334">
    <property type="entry name" value="Pectin_lyas_fold"/>
</dbReference>
<organism evidence="11 12">
    <name type="scientific">Thalictrum thalictroides</name>
    <name type="common">Rue-anemone</name>
    <name type="synonym">Anemone thalictroides</name>
    <dbReference type="NCBI Taxonomy" id="46969"/>
    <lineage>
        <taxon>Eukaryota</taxon>
        <taxon>Viridiplantae</taxon>
        <taxon>Streptophyta</taxon>
        <taxon>Embryophyta</taxon>
        <taxon>Tracheophyta</taxon>
        <taxon>Spermatophyta</taxon>
        <taxon>Magnoliopsida</taxon>
        <taxon>Ranunculales</taxon>
        <taxon>Ranunculaceae</taxon>
        <taxon>Thalictroideae</taxon>
        <taxon>Thalictrum</taxon>
    </lineage>
</organism>
<evidence type="ECO:0000313" key="12">
    <source>
        <dbReference type="Proteomes" id="UP000554482"/>
    </source>
</evidence>